<keyword evidence="5 9" id="KW-0808">Transferase</keyword>
<dbReference type="GO" id="GO:0006351">
    <property type="term" value="P:DNA-templated transcription"/>
    <property type="evidence" value="ECO:0007669"/>
    <property type="project" value="InterPro"/>
</dbReference>
<comment type="function">
    <text evidence="1 9">DNA-dependent RNA polymerase catalyzes the transcription of DNA into RNA using the four ribonucleoside triphosphates as substrates.</text>
</comment>
<keyword evidence="4 11" id="KW-0934">Plastid</keyword>
<evidence type="ECO:0000256" key="6">
    <source>
        <dbReference type="ARBA" id="ARBA00022695"/>
    </source>
</evidence>
<dbReference type="InterPro" id="IPR007080">
    <property type="entry name" value="RNA_pol_Rpb1_1"/>
</dbReference>
<dbReference type="SUPFAM" id="SSF64484">
    <property type="entry name" value="beta and beta-prime subunits of DNA dependent RNA-polymerase"/>
    <property type="match status" value="1"/>
</dbReference>
<feature type="domain" description="RNA polymerase N-terminal" evidence="10">
    <location>
        <begin position="348"/>
        <end position="625"/>
    </location>
</feature>
<dbReference type="Pfam" id="PF00623">
    <property type="entry name" value="RNA_pol_Rpb1_2"/>
    <property type="match status" value="2"/>
</dbReference>
<evidence type="ECO:0000256" key="3">
    <source>
        <dbReference type="ARBA" id="ARBA00022478"/>
    </source>
</evidence>
<keyword evidence="6 9" id="KW-0548">Nucleotidyltransferase</keyword>
<dbReference type="Gene3D" id="1.10.40.90">
    <property type="match status" value="1"/>
</dbReference>
<comment type="catalytic activity">
    <reaction evidence="8 9">
        <text>RNA(n) + a ribonucleoside 5'-triphosphate = RNA(n+1) + diphosphate</text>
        <dbReference type="Rhea" id="RHEA:21248"/>
        <dbReference type="Rhea" id="RHEA-COMP:14527"/>
        <dbReference type="Rhea" id="RHEA-COMP:17342"/>
        <dbReference type="ChEBI" id="CHEBI:33019"/>
        <dbReference type="ChEBI" id="CHEBI:61557"/>
        <dbReference type="ChEBI" id="CHEBI:140395"/>
        <dbReference type="EC" id="2.7.7.6"/>
    </reaction>
</comment>
<protein>
    <recommendedName>
        <fullName evidence="9">DNA-directed RNA polymerase subunit</fullName>
        <ecNumber evidence="9">2.7.7.6</ecNumber>
    </recommendedName>
</protein>
<keyword evidence="11" id="KW-0150">Chloroplast</keyword>
<dbReference type="InterPro" id="IPR000722">
    <property type="entry name" value="RNA_pol_asu"/>
</dbReference>
<dbReference type="EMBL" id="KM462878">
    <property type="protein sequence ID" value="AIT94875.1"/>
    <property type="molecule type" value="Genomic_DNA"/>
</dbReference>
<evidence type="ECO:0000256" key="7">
    <source>
        <dbReference type="ARBA" id="ARBA00023163"/>
    </source>
</evidence>
<dbReference type="GO" id="GO:0000428">
    <property type="term" value="C:DNA-directed RNA polymerase complex"/>
    <property type="evidence" value="ECO:0007669"/>
    <property type="project" value="UniProtKB-KW"/>
</dbReference>
<evidence type="ECO:0000313" key="11">
    <source>
        <dbReference type="EMBL" id="AIT94875.1"/>
    </source>
</evidence>
<dbReference type="Pfam" id="PF04997">
    <property type="entry name" value="RNA_pol_Rpb1_1"/>
    <property type="match status" value="1"/>
</dbReference>
<dbReference type="InterPro" id="IPR045867">
    <property type="entry name" value="DNA-dir_RpoC_beta_prime"/>
</dbReference>
<evidence type="ECO:0000256" key="9">
    <source>
        <dbReference type="RuleBase" id="RU004279"/>
    </source>
</evidence>
<dbReference type="Gene3D" id="4.10.860.120">
    <property type="entry name" value="RNA polymerase II, clamp domain"/>
    <property type="match status" value="1"/>
</dbReference>
<name>A0A097KNY1_9CHLO</name>
<dbReference type="InterPro" id="IPR007066">
    <property type="entry name" value="RNA_pol_Rpb1_3"/>
</dbReference>
<dbReference type="SMART" id="SM00663">
    <property type="entry name" value="RPOLA_N"/>
    <property type="match status" value="1"/>
</dbReference>
<dbReference type="PANTHER" id="PTHR19376">
    <property type="entry name" value="DNA-DIRECTED RNA POLYMERASE"/>
    <property type="match status" value="1"/>
</dbReference>
<dbReference type="GO" id="GO:0003899">
    <property type="term" value="F:DNA-directed RNA polymerase activity"/>
    <property type="evidence" value="ECO:0007669"/>
    <property type="project" value="UniProtKB-EC"/>
</dbReference>
<dbReference type="AlphaFoldDB" id="A0A097KNY1"/>
<dbReference type="PANTHER" id="PTHR19376:SF54">
    <property type="entry name" value="DNA-DIRECTED RNA POLYMERASE SUBUNIT BETA"/>
    <property type="match status" value="1"/>
</dbReference>
<dbReference type="GO" id="GO:0003677">
    <property type="term" value="F:DNA binding"/>
    <property type="evidence" value="ECO:0007669"/>
    <property type="project" value="InterPro"/>
</dbReference>
<accession>A0A097KNY1</accession>
<evidence type="ECO:0000256" key="1">
    <source>
        <dbReference type="ARBA" id="ARBA00004026"/>
    </source>
</evidence>
<dbReference type="Pfam" id="PF04983">
    <property type="entry name" value="RNA_pol_Rpb1_3"/>
    <property type="match status" value="1"/>
</dbReference>
<evidence type="ECO:0000256" key="8">
    <source>
        <dbReference type="ARBA" id="ARBA00048552"/>
    </source>
</evidence>
<evidence type="ECO:0000256" key="5">
    <source>
        <dbReference type="ARBA" id="ARBA00022679"/>
    </source>
</evidence>
<dbReference type="EC" id="2.7.7.6" evidence="9"/>
<organism evidence="11">
    <name type="scientific">Choricystis parasitica</name>
    <dbReference type="NCBI Taxonomy" id="41300"/>
    <lineage>
        <taxon>Eukaryota</taxon>
        <taxon>Viridiplantae</taxon>
        <taxon>Chlorophyta</taxon>
        <taxon>core chlorophytes</taxon>
        <taxon>Trebouxiophyceae</taxon>
        <taxon>Trebouxiophyceae incertae sedis</taxon>
        <taxon>Choricystis clade</taxon>
        <taxon>Choricystis</taxon>
    </lineage>
</organism>
<geneLocation type="chloroplast" evidence="11"/>
<gene>
    <name evidence="11" type="primary">rpoC1</name>
</gene>
<sequence>MFSYYKQRELHFKERSFHDRRIIFDSLILGLASPQQIETWTQRRLTNGTYVGEVLHAKTVDYKTFKSLRDGLFCERIFGPVKDYMCACGKQQPNEDVTFCTECEVEYGPSTLRRRRLGHINLFSSVTHIWYLKGRPNYISALLWRKNKSIDALVYCMTVLIDVESAGVLPTSTKVSGKALIEVYTPSRAVPVLATSCCDPLHKAKFLQYFTSHPYPDDQHLYPYTTAETSAAHHPTNDLFSALDPDCLFTDMVQAHLLNRDESMRNLLASTGGDAVAALLDRLDLSRLRHLLACEIRAMQPRIKAFAVSRVKLRTMKIILRRLIRRRTVYIRRFKILDTFYRSNKNPSWMTLSVLPVLPPDLRPILVVNQQVMASDLNRLYQRVLFRNNRMKRLRILDLENIGYTKRLLQEAVDALIENGKGGTTVALGTHNQPLKSLSDRLKGKRGRFRLNLLGKRVDYSGRSVIVVGPKLKVHACGLPREMALELFYPFLIRRLLEKSYAKNIIRAKRYIARQDPIIWRALMDILGQLPILLNRAPTLHRLGIQAFRPYLVAGQAISLHPLVCSAFNADFDGDQMAVHVPLSFHARAEAWRLLWSRNNLLAPATGQPILIPSQDMVLGCYYLTTDGVARSTPKSRPDTPSDGYGMYFASPSDAMTAFHQDLINLRSQIWLQIPAETQCETTDAGQLPNEIQVSANGNGLLVEHKYQDRGVYVLSSDDHFFIEYMQLLWQYIRTTAGRILFNDALSTTPPRVSPSTQEHLDKEVEALVSPKRMTWEDLFPDEFGPNLLDSSTAE</sequence>
<proteinExistence type="inferred from homology"/>
<evidence type="ECO:0000256" key="2">
    <source>
        <dbReference type="ARBA" id="ARBA00007207"/>
    </source>
</evidence>
<reference evidence="11" key="1">
    <citation type="journal article" date="2014" name="BMC Evol. Biol.">
        <title>Chloroplast phylogenomic analysis resolves deep-level relationships within the green algal class Trebouxiophyceae.</title>
        <authorList>
            <person name="Lemieux C."/>
            <person name="Otis C."/>
            <person name="Turmel M."/>
        </authorList>
    </citation>
    <scope>NUCLEOTIDE SEQUENCE</scope>
</reference>
<dbReference type="InterPro" id="IPR042102">
    <property type="entry name" value="RNA_pol_Rpb1_3_sf"/>
</dbReference>
<evidence type="ECO:0000259" key="10">
    <source>
        <dbReference type="SMART" id="SM00663"/>
    </source>
</evidence>
<keyword evidence="7 9" id="KW-0804">Transcription</keyword>
<dbReference type="Gene3D" id="1.10.274.100">
    <property type="entry name" value="RNA polymerase Rpb1, domain 3"/>
    <property type="match status" value="1"/>
</dbReference>
<dbReference type="GeneID" id="22160200"/>
<comment type="similarity">
    <text evidence="2">Belongs to the RNA polymerase beta' chain family. RpoC1 subfamily.</text>
</comment>
<keyword evidence="3 9" id="KW-0240">DNA-directed RNA polymerase</keyword>
<dbReference type="RefSeq" id="YP_009106059.1">
    <property type="nucleotide sequence ID" value="NC_025539.1"/>
</dbReference>
<dbReference type="Gene3D" id="2.40.40.20">
    <property type="match status" value="1"/>
</dbReference>
<dbReference type="InterPro" id="IPR044893">
    <property type="entry name" value="RNA_pol_Rpb1_clamp_domain"/>
</dbReference>
<dbReference type="InterPro" id="IPR006592">
    <property type="entry name" value="RNA_pol_N"/>
</dbReference>
<evidence type="ECO:0000256" key="4">
    <source>
        <dbReference type="ARBA" id="ARBA00022640"/>
    </source>
</evidence>